<evidence type="ECO:0000313" key="1">
    <source>
        <dbReference type="EMBL" id="KAF1929121.1"/>
    </source>
</evidence>
<dbReference type="RefSeq" id="XP_033449369.1">
    <property type="nucleotide sequence ID" value="XM_033587539.1"/>
</dbReference>
<dbReference type="Proteomes" id="UP000800082">
    <property type="component" value="Unassembled WGS sequence"/>
</dbReference>
<keyword evidence="2" id="KW-1185">Reference proteome</keyword>
<proteinExistence type="predicted"/>
<dbReference type="GeneID" id="54345185"/>
<dbReference type="EMBL" id="ML978967">
    <property type="protein sequence ID" value="KAF1929121.1"/>
    <property type="molecule type" value="Genomic_DNA"/>
</dbReference>
<reference evidence="1" key="1">
    <citation type="journal article" date="2020" name="Stud. Mycol.">
        <title>101 Dothideomycetes genomes: a test case for predicting lifestyles and emergence of pathogens.</title>
        <authorList>
            <person name="Haridas S."/>
            <person name="Albert R."/>
            <person name="Binder M."/>
            <person name="Bloem J."/>
            <person name="Labutti K."/>
            <person name="Salamov A."/>
            <person name="Andreopoulos B."/>
            <person name="Baker S."/>
            <person name="Barry K."/>
            <person name="Bills G."/>
            <person name="Bluhm B."/>
            <person name="Cannon C."/>
            <person name="Castanera R."/>
            <person name="Culley D."/>
            <person name="Daum C."/>
            <person name="Ezra D."/>
            <person name="Gonzalez J."/>
            <person name="Henrissat B."/>
            <person name="Kuo A."/>
            <person name="Liang C."/>
            <person name="Lipzen A."/>
            <person name="Lutzoni F."/>
            <person name="Magnuson J."/>
            <person name="Mondo S."/>
            <person name="Nolan M."/>
            <person name="Ohm R."/>
            <person name="Pangilinan J."/>
            <person name="Park H.-J."/>
            <person name="Ramirez L."/>
            <person name="Alfaro M."/>
            <person name="Sun H."/>
            <person name="Tritt A."/>
            <person name="Yoshinaga Y."/>
            <person name="Zwiers L.-H."/>
            <person name="Turgeon B."/>
            <person name="Goodwin S."/>
            <person name="Spatafora J."/>
            <person name="Crous P."/>
            <person name="Grigoriev I."/>
        </authorList>
    </citation>
    <scope>NUCLEOTIDE SEQUENCE</scope>
    <source>
        <strain evidence="1">CBS 183.55</strain>
    </source>
</reference>
<dbReference type="AlphaFoldDB" id="A0A6A5RL09"/>
<organism evidence="1 2">
    <name type="scientific">Didymella exigua CBS 183.55</name>
    <dbReference type="NCBI Taxonomy" id="1150837"/>
    <lineage>
        <taxon>Eukaryota</taxon>
        <taxon>Fungi</taxon>
        <taxon>Dikarya</taxon>
        <taxon>Ascomycota</taxon>
        <taxon>Pezizomycotina</taxon>
        <taxon>Dothideomycetes</taxon>
        <taxon>Pleosporomycetidae</taxon>
        <taxon>Pleosporales</taxon>
        <taxon>Pleosporineae</taxon>
        <taxon>Didymellaceae</taxon>
        <taxon>Didymella</taxon>
    </lineage>
</organism>
<name>A0A6A5RL09_9PLEO</name>
<accession>A0A6A5RL09</accession>
<gene>
    <name evidence="1" type="ORF">M421DRAFT_147018</name>
</gene>
<protein>
    <submittedName>
        <fullName evidence="1">Uncharacterized protein</fullName>
    </submittedName>
</protein>
<evidence type="ECO:0000313" key="2">
    <source>
        <dbReference type="Proteomes" id="UP000800082"/>
    </source>
</evidence>
<sequence>MGGYAWFMVGDSGDKEESTGQRAGFSQSEPCRICTTQHSYGQWTAHMCVRGEELHKAGGVLVRRHARSQLCSHRVGGRDGIHHTHAQGMSLSISSPTLPRNMLNIHAWRSRLVVFDCAGAAQHRYPRSNLPLHDRRFADTLALSDCFVWPIDRAR</sequence>